<evidence type="ECO:0000256" key="7">
    <source>
        <dbReference type="ARBA" id="ARBA00023237"/>
    </source>
</evidence>
<comment type="similarity">
    <text evidence="2">Belongs to the outer membrane factor (OMF) (TC 1.B.17) family.</text>
</comment>
<keyword evidence="8" id="KW-0175">Coiled coil</keyword>
<organism evidence="10 11">
    <name type="scientific">Halomonas organivorans</name>
    <dbReference type="NCBI Taxonomy" id="257772"/>
    <lineage>
        <taxon>Bacteria</taxon>
        <taxon>Pseudomonadati</taxon>
        <taxon>Pseudomonadota</taxon>
        <taxon>Gammaproteobacteria</taxon>
        <taxon>Oceanospirillales</taxon>
        <taxon>Halomonadaceae</taxon>
        <taxon>Halomonas</taxon>
    </lineage>
</organism>
<evidence type="ECO:0000256" key="8">
    <source>
        <dbReference type="SAM" id="Coils"/>
    </source>
</evidence>
<feature type="coiled-coil region" evidence="8">
    <location>
        <begin position="217"/>
        <end position="244"/>
    </location>
</feature>
<dbReference type="Proteomes" id="UP000525987">
    <property type="component" value="Unassembled WGS sequence"/>
</dbReference>
<dbReference type="SUPFAM" id="SSF56954">
    <property type="entry name" value="Outer membrane efflux proteins (OEP)"/>
    <property type="match status" value="1"/>
</dbReference>
<evidence type="ECO:0000256" key="4">
    <source>
        <dbReference type="ARBA" id="ARBA00022452"/>
    </source>
</evidence>
<evidence type="ECO:0000256" key="5">
    <source>
        <dbReference type="ARBA" id="ARBA00022692"/>
    </source>
</evidence>
<keyword evidence="3" id="KW-0813">Transport</keyword>
<evidence type="ECO:0000256" key="6">
    <source>
        <dbReference type="ARBA" id="ARBA00023136"/>
    </source>
</evidence>
<dbReference type="Pfam" id="PF02321">
    <property type="entry name" value="OEP"/>
    <property type="match status" value="2"/>
</dbReference>
<feature type="region of interest" description="Disordered" evidence="9">
    <location>
        <begin position="80"/>
        <end position="110"/>
    </location>
</feature>
<keyword evidence="5" id="KW-0812">Transmembrane</keyword>
<dbReference type="GO" id="GO:1990281">
    <property type="term" value="C:efflux pump complex"/>
    <property type="evidence" value="ECO:0007669"/>
    <property type="project" value="TreeGrafter"/>
</dbReference>
<protein>
    <submittedName>
        <fullName evidence="10">Outer membrane protein</fullName>
    </submittedName>
</protein>
<dbReference type="EMBL" id="JACHXM010000028">
    <property type="protein sequence ID" value="MBB3142865.1"/>
    <property type="molecule type" value="Genomic_DNA"/>
</dbReference>
<dbReference type="Gene3D" id="1.20.1600.10">
    <property type="entry name" value="Outer membrane efflux proteins (OEP)"/>
    <property type="match status" value="1"/>
</dbReference>
<gene>
    <name evidence="10" type="ORF">FHR96_003770</name>
</gene>
<sequence length="474" mass="53026">MGVTFSTLLWAADEPMEVPFQDQLTQQAPVSSVVDLPRLPELFVLALENDSDLASQRYELQATEEEVDKAWSQLKPQVSASGGYSYQESDNYYTNNPDYDPSNEFRSSDDEARYEGQTRDVNWQVSLSQPLFSVERWRGVDKAESQVEAARLQVAVGENKLAMSLVEAYLNAFLASRKVGLLEAKRESLALQHRQASRSYELGVGDRLNVLESQSRLDQAVADRIQAENELEDALGELERLTGQRLAFGQSLGDLRSVELAEVAGNVDEWLPRTADNLEVVLASRRLGLAEADTDVRRGGYYPEVSLNLSYSDRDSNDPYRVSQDGRASVQLELPIYRGGYTSANVRQGELSSLAREASLTNARRLARQQVRESLRNIAGSRRQLNALGRSIDSSRLFLEAAEKGEQLGLRDLVDVLDARAELYDLRIQYVDTVREYLLERLKLEVAVGDLGSDDLVRTMVTLQAMARTSEQDG</sequence>
<dbReference type="InterPro" id="IPR051906">
    <property type="entry name" value="TolC-like"/>
</dbReference>
<keyword evidence="4" id="KW-1134">Transmembrane beta strand</keyword>
<dbReference type="NCBIfam" id="TIGR01844">
    <property type="entry name" value="type_I_sec_TolC"/>
    <property type="match status" value="1"/>
</dbReference>
<dbReference type="GO" id="GO:0015562">
    <property type="term" value="F:efflux transmembrane transporter activity"/>
    <property type="evidence" value="ECO:0007669"/>
    <property type="project" value="InterPro"/>
</dbReference>
<keyword evidence="11" id="KW-1185">Reference proteome</keyword>
<dbReference type="RefSeq" id="WP_183389224.1">
    <property type="nucleotide sequence ID" value="NZ_JACHXM010000028.1"/>
</dbReference>
<keyword evidence="6" id="KW-0472">Membrane</keyword>
<dbReference type="PANTHER" id="PTHR30026">
    <property type="entry name" value="OUTER MEMBRANE PROTEIN TOLC"/>
    <property type="match status" value="1"/>
</dbReference>
<evidence type="ECO:0000313" key="10">
    <source>
        <dbReference type="EMBL" id="MBB3142865.1"/>
    </source>
</evidence>
<proteinExistence type="inferred from homology"/>
<name>A0A7W5G750_9GAMM</name>
<evidence type="ECO:0000256" key="2">
    <source>
        <dbReference type="ARBA" id="ARBA00007613"/>
    </source>
</evidence>
<evidence type="ECO:0000256" key="1">
    <source>
        <dbReference type="ARBA" id="ARBA00004442"/>
    </source>
</evidence>
<comment type="subcellular location">
    <subcellularLocation>
        <location evidence="1">Cell outer membrane</location>
    </subcellularLocation>
</comment>
<evidence type="ECO:0000256" key="3">
    <source>
        <dbReference type="ARBA" id="ARBA00022448"/>
    </source>
</evidence>
<accession>A0A7W5G750</accession>
<dbReference type="PANTHER" id="PTHR30026:SF20">
    <property type="entry name" value="OUTER MEMBRANE PROTEIN TOLC"/>
    <property type="match status" value="1"/>
</dbReference>
<evidence type="ECO:0000313" key="11">
    <source>
        <dbReference type="Proteomes" id="UP000525987"/>
    </source>
</evidence>
<comment type="caution">
    <text evidence="10">The sequence shown here is derived from an EMBL/GenBank/DDBJ whole genome shotgun (WGS) entry which is preliminary data.</text>
</comment>
<dbReference type="GO" id="GO:0015288">
    <property type="term" value="F:porin activity"/>
    <property type="evidence" value="ECO:0007669"/>
    <property type="project" value="TreeGrafter"/>
</dbReference>
<dbReference type="InterPro" id="IPR003423">
    <property type="entry name" value="OMP_efflux"/>
</dbReference>
<reference evidence="10 11" key="1">
    <citation type="submission" date="2020-08" db="EMBL/GenBank/DDBJ databases">
        <title>Genomic Encyclopedia of Type Strains, Phase III (KMG-III): the genomes of soil and plant-associated and newly described type strains.</title>
        <authorList>
            <person name="Whitman W."/>
        </authorList>
    </citation>
    <scope>NUCLEOTIDE SEQUENCE [LARGE SCALE GENOMIC DNA]</scope>
    <source>
        <strain evidence="10 11">CECT 5995</strain>
    </source>
</reference>
<evidence type="ECO:0000256" key="9">
    <source>
        <dbReference type="SAM" id="MobiDB-lite"/>
    </source>
</evidence>
<dbReference type="AlphaFoldDB" id="A0A7W5G750"/>
<feature type="compositionally biased region" description="Polar residues" evidence="9">
    <location>
        <begin position="80"/>
        <end position="97"/>
    </location>
</feature>
<dbReference type="GO" id="GO:0009279">
    <property type="term" value="C:cell outer membrane"/>
    <property type="evidence" value="ECO:0007669"/>
    <property type="project" value="UniProtKB-SubCell"/>
</dbReference>
<keyword evidence="7" id="KW-0998">Cell outer membrane</keyword>
<dbReference type="InterPro" id="IPR010130">
    <property type="entry name" value="T1SS_OMP_TolC"/>
</dbReference>